<dbReference type="Pfam" id="PF04749">
    <property type="entry name" value="PLAC8"/>
    <property type="match status" value="1"/>
</dbReference>
<keyword evidence="2" id="KW-1133">Transmembrane helix</keyword>
<feature type="transmembrane region" description="Helical" evidence="2">
    <location>
        <begin position="165"/>
        <end position="183"/>
    </location>
</feature>
<keyword evidence="2" id="KW-0812">Transmembrane</keyword>
<feature type="transmembrane region" description="Helical" evidence="2">
    <location>
        <begin position="140"/>
        <end position="159"/>
    </location>
</feature>
<dbReference type="EMBL" id="AZIL01000703">
    <property type="protein sequence ID" value="EWM26092.1"/>
    <property type="molecule type" value="Genomic_DNA"/>
</dbReference>
<organism evidence="3 4">
    <name type="scientific">Nannochloropsis gaditana</name>
    <dbReference type="NCBI Taxonomy" id="72520"/>
    <lineage>
        <taxon>Eukaryota</taxon>
        <taxon>Sar</taxon>
        <taxon>Stramenopiles</taxon>
        <taxon>Ochrophyta</taxon>
        <taxon>Eustigmatophyceae</taxon>
        <taxon>Eustigmatales</taxon>
        <taxon>Monodopsidaceae</taxon>
        <taxon>Nannochloropsis</taxon>
    </lineage>
</organism>
<comment type="caution">
    <text evidence="3">The sequence shown here is derived from an EMBL/GenBank/DDBJ whole genome shotgun (WGS) entry which is preliminary data.</text>
</comment>
<evidence type="ECO:0000256" key="1">
    <source>
        <dbReference type="SAM" id="MobiDB-lite"/>
    </source>
</evidence>
<reference evidence="3 4" key="1">
    <citation type="journal article" date="2014" name="Mol. Plant">
        <title>Chromosome Scale Genome Assembly and Transcriptome Profiling of Nannochloropsis gaditana in Nitrogen Depletion.</title>
        <authorList>
            <person name="Corteggiani Carpinelli E."/>
            <person name="Telatin A."/>
            <person name="Vitulo N."/>
            <person name="Forcato C."/>
            <person name="D'Angelo M."/>
            <person name="Schiavon R."/>
            <person name="Vezzi A."/>
            <person name="Giacometti G.M."/>
            <person name="Morosinotto T."/>
            <person name="Valle G."/>
        </authorList>
    </citation>
    <scope>NUCLEOTIDE SEQUENCE [LARGE SCALE GENOMIC DNA]</scope>
    <source>
        <strain evidence="3 4">B-31</strain>
    </source>
</reference>
<protein>
    <submittedName>
        <fullName evidence="3">Uncharacterized protein family Cys-rich</fullName>
    </submittedName>
</protein>
<dbReference type="NCBIfam" id="TIGR01571">
    <property type="entry name" value="A_thal_Cys_rich"/>
    <property type="match status" value="1"/>
</dbReference>
<gene>
    <name evidence="3" type="ORF">Naga_100014g77</name>
</gene>
<evidence type="ECO:0000313" key="4">
    <source>
        <dbReference type="Proteomes" id="UP000019335"/>
    </source>
</evidence>
<name>W7TJ66_9STRA</name>
<keyword evidence="4" id="KW-1185">Reference proteome</keyword>
<proteinExistence type="predicted"/>
<sequence length="221" mass="24552">MLHLGGFVTIVGSYFSFLVPFPSCSHLPPQAVRSFGSGFELVELHHIPGHCPPFMSQTSPTVVVMDLESRKGRESREGHDCNASSASSCSGDKELPPEDAWRDGLFDCFSGFGVISCFATSYAQTHAMQELNSHTSLQRICLLTFVTTLWICVPVVLFFQLYALSSAIFAVSWIIESIVAFELRRITRRRYSIEGSEVEDVFASLFFPSCVTAQVLRHLRG</sequence>
<dbReference type="InterPro" id="IPR006461">
    <property type="entry name" value="PLAC_motif_containing"/>
</dbReference>
<feature type="region of interest" description="Disordered" evidence="1">
    <location>
        <begin position="72"/>
        <end position="95"/>
    </location>
</feature>
<keyword evidence="2" id="KW-0472">Membrane</keyword>
<dbReference type="AlphaFoldDB" id="W7TJ66"/>
<accession>W7TJ66</accession>
<dbReference type="Proteomes" id="UP000019335">
    <property type="component" value="Chromosome 9"/>
</dbReference>
<evidence type="ECO:0000256" key="2">
    <source>
        <dbReference type="SAM" id="Phobius"/>
    </source>
</evidence>
<evidence type="ECO:0000313" key="3">
    <source>
        <dbReference type="EMBL" id="EWM26092.1"/>
    </source>
</evidence>